<dbReference type="InterPro" id="IPR020471">
    <property type="entry name" value="AKR"/>
</dbReference>
<comment type="caution">
    <text evidence="2">The sequence shown here is derived from an EMBL/GenBank/DDBJ whole genome shotgun (WGS) entry which is preliminary data.</text>
</comment>
<accession>A0ABQ8ZC22</accession>
<evidence type="ECO:0000313" key="2">
    <source>
        <dbReference type="EMBL" id="KAJ6254219.1"/>
    </source>
</evidence>
<evidence type="ECO:0000259" key="1">
    <source>
        <dbReference type="Pfam" id="PF00248"/>
    </source>
</evidence>
<dbReference type="Pfam" id="PF00248">
    <property type="entry name" value="Aldo_ket_red"/>
    <property type="match status" value="1"/>
</dbReference>
<sequence length="314" mass="35360">MSFAKTGYPKPFIPKFGFGTIGSPEDVVEAVAYAIEVGYRHIDCAYIYGNEKGVGKGIKIGLERANIERSELFITSKLWNTFHNPNVVEKACQKSIDDLGVGYLDLYLVHNSIAQVELEGGDWRSVDKEGKAILEEGVTILQTYKAMVALKEKGMIKHVGVSNFTVSHLLELKQAGLEVECNQIELHPFLPQDRVIDWCRENGIVCTAFSPLGTHSWDMRPKNAPNFFENQVLKEIAEKHSCSVVGVALAWAIQRREDGLCVIPKSYNPKHIKSNYEEALNVKLDKEDFEKIATLNIGFRIVDPYNIWKIPIFD</sequence>
<dbReference type="PROSITE" id="PS00062">
    <property type="entry name" value="ALDOKETO_REDUCTASE_2"/>
    <property type="match status" value="1"/>
</dbReference>
<dbReference type="InterPro" id="IPR023210">
    <property type="entry name" value="NADP_OxRdtase_dom"/>
</dbReference>
<dbReference type="EMBL" id="JAOAOG010000026">
    <property type="protein sequence ID" value="KAJ6254219.1"/>
    <property type="molecule type" value="Genomic_DNA"/>
</dbReference>
<dbReference type="Gene3D" id="3.20.20.100">
    <property type="entry name" value="NADP-dependent oxidoreductase domain"/>
    <property type="match status" value="1"/>
</dbReference>
<dbReference type="InterPro" id="IPR036812">
    <property type="entry name" value="NAD(P)_OxRdtase_dom_sf"/>
</dbReference>
<dbReference type="PANTHER" id="PTHR11732">
    <property type="entry name" value="ALDO/KETO REDUCTASE"/>
    <property type="match status" value="1"/>
</dbReference>
<proteinExistence type="predicted"/>
<dbReference type="PRINTS" id="PR00069">
    <property type="entry name" value="ALDKETRDTASE"/>
</dbReference>
<evidence type="ECO:0000313" key="3">
    <source>
        <dbReference type="Proteomes" id="UP001150062"/>
    </source>
</evidence>
<organism evidence="2 3">
    <name type="scientific">Anaeramoeba flamelloides</name>
    <dbReference type="NCBI Taxonomy" id="1746091"/>
    <lineage>
        <taxon>Eukaryota</taxon>
        <taxon>Metamonada</taxon>
        <taxon>Anaeramoebidae</taxon>
        <taxon>Anaeramoeba</taxon>
    </lineage>
</organism>
<reference evidence="2" key="1">
    <citation type="submission" date="2022-08" db="EMBL/GenBank/DDBJ databases">
        <title>Novel sulfate-reducing endosymbionts in the free-living metamonad Anaeramoeba.</title>
        <authorList>
            <person name="Jerlstrom-Hultqvist J."/>
            <person name="Cepicka I."/>
            <person name="Gallot-Lavallee L."/>
            <person name="Salas-Leiva D."/>
            <person name="Curtis B.A."/>
            <person name="Zahonova K."/>
            <person name="Pipaliya S."/>
            <person name="Dacks J."/>
            <person name="Roger A.J."/>
        </authorList>
    </citation>
    <scope>NUCLEOTIDE SEQUENCE</scope>
    <source>
        <strain evidence="2">Schooner1</strain>
    </source>
</reference>
<dbReference type="InterPro" id="IPR018170">
    <property type="entry name" value="Aldo/ket_reductase_CS"/>
</dbReference>
<gene>
    <name evidence="2" type="ORF">M0813_12777</name>
</gene>
<dbReference type="PIRSF" id="PIRSF000097">
    <property type="entry name" value="AKR"/>
    <property type="match status" value="1"/>
</dbReference>
<dbReference type="CDD" id="cd19071">
    <property type="entry name" value="AKR_AKR1-5-like"/>
    <property type="match status" value="1"/>
</dbReference>
<dbReference type="Proteomes" id="UP001150062">
    <property type="component" value="Unassembled WGS sequence"/>
</dbReference>
<dbReference type="PROSITE" id="PS00798">
    <property type="entry name" value="ALDOKETO_REDUCTASE_1"/>
    <property type="match status" value="1"/>
</dbReference>
<keyword evidence="3" id="KW-1185">Reference proteome</keyword>
<dbReference type="SUPFAM" id="SSF51430">
    <property type="entry name" value="NAD(P)-linked oxidoreductase"/>
    <property type="match status" value="1"/>
</dbReference>
<protein>
    <recommendedName>
        <fullName evidence="1">NADP-dependent oxidoreductase domain-containing protein</fullName>
    </recommendedName>
</protein>
<feature type="domain" description="NADP-dependent oxidoreductase" evidence="1">
    <location>
        <begin position="23"/>
        <end position="296"/>
    </location>
</feature>
<name>A0ABQ8ZC22_9EUKA</name>